<feature type="non-terminal residue" evidence="1">
    <location>
        <position position="1"/>
    </location>
</feature>
<feature type="non-terminal residue" evidence="1">
    <location>
        <position position="240"/>
    </location>
</feature>
<dbReference type="EMBL" id="KN832872">
    <property type="protein sequence ID" value="KIN05238.1"/>
    <property type="molecule type" value="Genomic_DNA"/>
</dbReference>
<dbReference type="InParanoid" id="A0A0C3DT36"/>
<dbReference type="Proteomes" id="UP000054321">
    <property type="component" value="Unassembled WGS sequence"/>
</dbReference>
<evidence type="ECO:0000313" key="2">
    <source>
        <dbReference type="Proteomes" id="UP000054321"/>
    </source>
</evidence>
<accession>A0A0C3DT36</accession>
<evidence type="ECO:0000313" key="1">
    <source>
        <dbReference type="EMBL" id="KIN05238.1"/>
    </source>
</evidence>
<reference evidence="1 2" key="1">
    <citation type="submission" date="2014-04" db="EMBL/GenBank/DDBJ databases">
        <authorList>
            <consortium name="DOE Joint Genome Institute"/>
            <person name="Kuo A."/>
            <person name="Martino E."/>
            <person name="Perotto S."/>
            <person name="Kohler A."/>
            <person name="Nagy L.G."/>
            <person name="Floudas D."/>
            <person name="Copeland A."/>
            <person name="Barry K.W."/>
            <person name="Cichocki N."/>
            <person name="Veneault-Fourrey C."/>
            <person name="LaButti K."/>
            <person name="Lindquist E.A."/>
            <person name="Lipzen A."/>
            <person name="Lundell T."/>
            <person name="Morin E."/>
            <person name="Murat C."/>
            <person name="Sun H."/>
            <person name="Tunlid A."/>
            <person name="Henrissat B."/>
            <person name="Grigoriev I.V."/>
            <person name="Hibbett D.S."/>
            <person name="Martin F."/>
            <person name="Nordberg H.P."/>
            <person name="Cantor M.N."/>
            <person name="Hua S.X."/>
        </authorList>
    </citation>
    <scope>NUCLEOTIDE SEQUENCE [LARGE SCALE GENOMIC DNA]</scope>
    <source>
        <strain evidence="1 2">Zn</strain>
    </source>
</reference>
<dbReference type="AlphaFoldDB" id="A0A0C3DT36"/>
<name>A0A0C3DT36_OIDMZ</name>
<organism evidence="1 2">
    <name type="scientific">Oidiodendron maius (strain Zn)</name>
    <dbReference type="NCBI Taxonomy" id="913774"/>
    <lineage>
        <taxon>Eukaryota</taxon>
        <taxon>Fungi</taxon>
        <taxon>Dikarya</taxon>
        <taxon>Ascomycota</taxon>
        <taxon>Pezizomycotina</taxon>
        <taxon>Leotiomycetes</taxon>
        <taxon>Leotiomycetes incertae sedis</taxon>
        <taxon>Myxotrichaceae</taxon>
        <taxon>Oidiodendron</taxon>
    </lineage>
</organism>
<gene>
    <name evidence="1" type="ORF">OIDMADRAFT_83771</name>
</gene>
<dbReference type="OrthoDB" id="10037289at2759"/>
<protein>
    <submittedName>
        <fullName evidence="1">Uncharacterized protein</fullName>
    </submittedName>
</protein>
<reference evidence="2" key="2">
    <citation type="submission" date="2015-01" db="EMBL/GenBank/DDBJ databases">
        <title>Evolutionary Origins and Diversification of the Mycorrhizal Mutualists.</title>
        <authorList>
            <consortium name="DOE Joint Genome Institute"/>
            <consortium name="Mycorrhizal Genomics Consortium"/>
            <person name="Kohler A."/>
            <person name="Kuo A."/>
            <person name="Nagy L.G."/>
            <person name="Floudas D."/>
            <person name="Copeland A."/>
            <person name="Barry K.W."/>
            <person name="Cichocki N."/>
            <person name="Veneault-Fourrey C."/>
            <person name="LaButti K."/>
            <person name="Lindquist E.A."/>
            <person name="Lipzen A."/>
            <person name="Lundell T."/>
            <person name="Morin E."/>
            <person name="Murat C."/>
            <person name="Riley R."/>
            <person name="Ohm R."/>
            <person name="Sun H."/>
            <person name="Tunlid A."/>
            <person name="Henrissat B."/>
            <person name="Grigoriev I.V."/>
            <person name="Hibbett D.S."/>
            <person name="Martin F."/>
        </authorList>
    </citation>
    <scope>NUCLEOTIDE SEQUENCE [LARGE SCALE GENOMIC DNA]</scope>
    <source>
        <strain evidence="2">Zn</strain>
    </source>
</reference>
<keyword evidence="2" id="KW-1185">Reference proteome</keyword>
<proteinExistence type="predicted"/>
<dbReference type="HOGENOM" id="CLU_1158777_0_0_1"/>
<sequence>WPNIGEFLGDKNQDMPKNGEIIDPWINRVSDLGIPVSEAGMEMCRKLSRECEKRDQHAKGIHIYNDWNGWGMSEVMANHLKDFNRDIFKKKISPFKKWAYTEAVACFFKGEDLTEWMGNEDGDGVKGIINMLGVMILTTFEMLSEHDLFKPNSEIKNLPIICLMLLDFVENEACDCDINWGCEVVRACDEAGIKLENLIRKQVSVSKDMLDTLRELYMEKKLSSEHAAEEDEGNGYKTFA</sequence>